<dbReference type="Pfam" id="PF02627">
    <property type="entry name" value="CMD"/>
    <property type="match status" value="2"/>
</dbReference>
<evidence type="ECO:0000313" key="6">
    <source>
        <dbReference type="Proteomes" id="UP000054172"/>
    </source>
</evidence>
<dbReference type="EMBL" id="LIIK01000001">
    <property type="protein sequence ID" value="KQM09692.1"/>
    <property type="molecule type" value="Genomic_DNA"/>
</dbReference>
<dbReference type="PATRIC" id="fig|1702214.3.peg.181"/>
<dbReference type="PANTHER" id="PTHR43698">
    <property type="entry name" value="RIBD C-TERMINAL DOMAIN CONTAINING PROTEIN"/>
    <property type="match status" value="1"/>
</dbReference>
<dbReference type="GO" id="GO:0051920">
    <property type="term" value="F:peroxiredoxin activity"/>
    <property type="evidence" value="ECO:0007669"/>
    <property type="project" value="InterPro"/>
</dbReference>
<evidence type="ECO:0000256" key="1">
    <source>
        <dbReference type="SAM" id="SignalP"/>
    </source>
</evidence>
<dbReference type="AlphaFoldDB" id="A0A0Q4BBC0"/>
<dbReference type="SUPFAM" id="SSF69118">
    <property type="entry name" value="AhpD-like"/>
    <property type="match status" value="1"/>
</dbReference>
<dbReference type="InterPro" id="IPR011051">
    <property type="entry name" value="RmlC_Cupin_sf"/>
</dbReference>
<accession>A0A0Q4BBC0</accession>
<dbReference type="InterPro" id="IPR029032">
    <property type="entry name" value="AhpD-like"/>
</dbReference>
<feature type="domain" description="Carboxymuconolactone decarboxylase-like" evidence="2">
    <location>
        <begin position="21"/>
        <end position="93"/>
    </location>
</feature>
<dbReference type="InterPro" id="IPR003779">
    <property type="entry name" value="CMD-like"/>
</dbReference>
<keyword evidence="6" id="KW-1185">Reference proteome</keyword>
<dbReference type="PANTHER" id="PTHR43698:SF1">
    <property type="entry name" value="BLL4564 PROTEIN"/>
    <property type="match status" value="1"/>
</dbReference>
<organism evidence="4 6">
    <name type="scientific">Candidatus [Bacteroides] periocalifornicus</name>
    <dbReference type="NCBI Taxonomy" id="1702214"/>
    <lineage>
        <taxon>Bacteria</taxon>
        <taxon>Pseudomonadati</taxon>
        <taxon>Bacteroidota</taxon>
    </lineage>
</organism>
<proteinExistence type="predicted"/>
<feature type="domain" description="Cupin type-2" evidence="3">
    <location>
        <begin position="287"/>
        <end position="347"/>
    </location>
</feature>
<dbReference type="Pfam" id="PF07883">
    <property type="entry name" value="Cupin_2"/>
    <property type="match status" value="1"/>
</dbReference>
<feature type="domain" description="Carboxymuconolactone decarboxylase-like" evidence="2">
    <location>
        <begin position="143"/>
        <end position="213"/>
    </location>
</feature>
<sequence>MVTRISIFIAAFLLLVNTLTAQTTMEKATLTPQQESLAAIACLEAKGDLSRLEQAIERGFDDGLTVSQVKEALCQLYAYTGFPRALNALNALQHAVEARMQAGKTPQEGAEASPLPTDYDAVREGTAVQTKISGRPFDYTFAPQMDYYLKAHLFGDIFARDNLTVQQRELVTLSALTAIEGVHWQLCSHIQGARNVGVEDECLKMLPDVLAKRVGNVEAARLRNALYQVLNRNGKINYQLGSGEKLGTPVDFSVWPLGGANTAYAHYFSGRSWVAPMNADSGGPVNVTFEPGCRNNWHIHHKSVQVLICVAGHGWYQEWGQAATEMVPGKVIVIPAETKHWHGAAQDSWFQHLTYMTKTEEGAQTEWLEPVDEVQYKALK</sequence>
<gene>
    <name evidence="4" type="ORF">AL399_00005</name>
    <name evidence="5" type="ORF">AL399_00275</name>
</gene>
<evidence type="ECO:0000259" key="2">
    <source>
        <dbReference type="Pfam" id="PF02627"/>
    </source>
</evidence>
<keyword evidence="1" id="KW-0732">Signal</keyword>
<dbReference type="Gene3D" id="2.60.120.10">
    <property type="entry name" value="Jelly Rolls"/>
    <property type="match status" value="1"/>
</dbReference>
<dbReference type="InterPro" id="IPR014710">
    <property type="entry name" value="RmlC-like_jellyroll"/>
</dbReference>
<evidence type="ECO:0000313" key="5">
    <source>
        <dbReference type="EMBL" id="KQM09692.1"/>
    </source>
</evidence>
<dbReference type="EMBL" id="LIIK01000001">
    <property type="protein sequence ID" value="KQM09654.1"/>
    <property type="molecule type" value="Genomic_DNA"/>
</dbReference>
<dbReference type="Gene3D" id="1.20.1290.10">
    <property type="entry name" value="AhpD-like"/>
    <property type="match status" value="1"/>
</dbReference>
<evidence type="ECO:0000313" key="4">
    <source>
        <dbReference type="EMBL" id="KQM09654.1"/>
    </source>
</evidence>
<reference evidence="4 6" key="1">
    <citation type="submission" date="2015-08" db="EMBL/GenBank/DDBJ databases">
        <title>Candidatus Bacteriodes Periocalifornicus.</title>
        <authorList>
            <person name="McLean J.S."/>
            <person name="Kelley S."/>
        </authorList>
    </citation>
    <scope>NUCLEOTIDE SEQUENCE [LARGE SCALE GENOMIC DNA]</scope>
    <source>
        <strain evidence="4">12B</strain>
    </source>
</reference>
<dbReference type="CDD" id="cd02233">
    <property type="entry name" value="cupin_HNL-like"/>
    <property type="match status" value="1"/>
</dbReference>
<feature type="chain" id="PRO_5007428140" evidence="1">
    <location>
        <begin position="22"/>
        <end position="380"/>
    </location>
</feature>
<dbReference type="Proteomes" id="UP000054172">
    <property type="component" value="Unassembled WGS sequence"/>
</dbReference>
<protein>
    <submittedName>
        <fullName evidence="4">Carboxymuconolactone decarboxylase</fullName>
    </submittedName>
</protein>
<dbReference type="InterPro" id="IPR013096">
    <property type="entry name" value="Cupin_2"/>
</dbReference>
<feature type="signal peptide" evidence="1">
    <location>
        <begin position="1"/>
        <end position="21"/>
    </location>
</feature>
<dbReference type="SUPFAM" id="SSF51182">
    <property type="entry name" value="RmlC-like cupins"/>
    <property type="match status" value="1"/>
</dbReference>
<comment type="caution">
    <text evidence="4">The sequence shown here is derived from an EMBL/GenBank/DDBJ whole genome shotgun (WGS) entry which is preliminary data.</text>
</comment>
<evidence type="ECO:0000259" key="3">
    <source>
        <dbReference type="Pfam" id="PF07883"/>
    </source>
</evidence>
<dbReference type="InterPro" id="IPR047263">
    <property type="entry name" value="HNL-like_cupin"/>
</dbReference>
<name>A0A0Q4BBC0_9BACT</name>
<dbReference type="STRING" id="1702214.AL399_00005"/>